<feature type="region of interest" description="Disordered" evidence="1">
    <location>
        <begin position="2141"/>
        <end position="2164"/>
    </location>
</feature>
<dbReference type="InterPro" id="IPR029211">
    <property type="entry name" value="PfEMP1_ATS"/>
</dbReference>
<dbReference type="InterPro" id="IPR008602">
    <property type="entry name" value="Duffy-antigen-binding"/>
</dbReference>
<feature type="domain" description="Duffy-binding-like" evidence="2">
    <location>
        <begin position="590"/>
        <end position="734"/>
    </location>
</feature>
<feature type="compositionally biased region" description="Basic and acidic residues" evidence="1">
    <location>
        <begin position="2155"/>
        <end position="2164"/>
    </location>
</feature>
<feature type="compositionally biased region" description="Basic and acidic residues" evidence="1">
    <location>
        <begin position="1759"/>
        <end position="1776"/>
    </location>
</feature>
<dbReference type="Gene3D" id="1.20.58.830">
    <property type="match status" value="2"/>
</dbReference>
<feature type="domain" description="Duffy-antigen binding" evidence="3">
    <location>
        <begin position="120"/>
        <end position="315"/>
    </location>
</feature>
<dbReference type="GO" id="GO:0016020">
    <property type="term" value="C:membrane"/>
    <property type="evidence" value="ECO:0007669"/>
    <property type="project" value="InterPro"/>
</dbReference>
<accession>A0A2P9D7G2</accession>
<proteinExistence type="predicted"/>
<feature type="compositionally biased region" description="Acidic residues" evidence="1">
    <location>
        <begin position="1680"/>
        <end position="1689"/>
    </location>
</feature>
<evidence type="ECO:0000256" key="1">
    <source>
        <dbReference type="SAM" id="MobiDB-lite"/>
    </source>
</evidence>
<dbReference type="Pfam" id="PF15447">
    <property type="entry name" value="NTS"/>
    <property type="match status" value="1"/>
</dbReference>
<feature type="region of interest" description="Disordered" evidence="1">
    <location>
        <begin position="734"/>
        <end position="813"/>
    </location>
</feature>
<feature type="domain" description="Duffy-binding-like" evidence="7">
    <location>
        <begin position="1247"/>
        <end position="1400"/>
    </location>
</feature>
<evidence type="ECO:0000259" key="2">
    <source>
        <dbReference type="Pfam" id="PF03011"/>
    </source>
</evidence>
<dbReference type="Pfam" id="PF05424">
    <property type="entry name" value="Duffy_binding"/>
    <property type="match status" value="2"/>
</dbReference>
<dbReference type="GO" id="GO:0046789">
    <property type="term" value="F:host cell surface receptor binding"/>
    <property type="evidence" value="ECO:0007669"/>
    <property type="project" value="InterPro"/>
</dbReference>
<evidence type="ECO:0000313" key="8">
    <source>
        <dbReference type="EMBL" id="SOV76320.1"/>
    </source>
</evidence>
<dbReference type="EMBL" id="LT969567">
    <property type="protein sequence ID" value="SOV76320.1"/>
    <property type="molecule type" value="Genomic_DNA"/>
</dbReference>
<feature type="region of interest" description="Disordered" evidence="1">
    <location>
        <begin position="850"/>
        <end position="889"/>
    </location>
</feature>
<feature type="compositionally biased region" description="Pro residues" evidence="1">
    <location>
        <begin position="1003"/>
        <end position="1024"/>
    </location>
</feature>
<dbReference type="OrthoDB" id="378876at2759"/>
<dbReference type="Proteomes" id="UP000240500">
    <property type="component" value="Chromosome 4"/>
</dbReference>
<dbReference type="FunFam" id="1.20.1310.20:FF:000001">
    <property type="entry name" value="Erythrocyte membrane protein 1, PfEMP1"/>
    <property type="match status" value="1"/>
</dbReference>
<dbReference type="Pfam" id="PF18562">
    <property type="entry name" value="CIDR1_gamma"/>
    <property type="match status" value="1"/>
</dbReference>
<dbReference type="SUPFAM" id="SSF140924">
    <property type="entry name" value="Duffy binding domain-like"/>
    <property type="match status" value="4"/>
</dbReference>
<dbReference type="FunFam" id="1.20.58.1930:FF:000001">
    <property type="entry name" value="Erythrocyte membrane protein 1, PfEMP1"/>
    <property type="match status" value="1"/>
</dbReference>
<evidence type="ECO:0000259" key="3">
    <source>
        <dbReference type="Pfam" id="PF05424"/>
    </source>
</evidence>
<reference evidence="8 9" key="1">
    <citation type="submission" date="2016-09" db="EMBL/GenBank/DDBJ databases">
        <authorList>
            <consortium name="Pathogen Informatics"/>
        </authorList>
    </citation>
    <scope>NUCLEOTIDE SEQUENCE [LARGE SCALE GENOMIC DNA]</scope>
</reference>
<evidence type="ECO:0000259" key="7">
    <source>
        <dbReference type="Pfam" id="PF22672"/>
    </source>
</evidence>
<feature type="compositionally biased region" description="Polar residues" evidence="1">
    <location>
        <begin position="1661"/>
        <end position="1676"/>
    </location>
</feature>
<feature type="domain" description="Duffy-antigen binding" evidence="3">
    <location>
        <begin position="886"/>
        <end position="1190"/>
    </location>
</feature>
<dbReference type="Pfam" id="PF22672">
    <property type="entry name" value="DBL_C"/>
    <property type="match status" value="2"/>
</dbReference>
<evidence type="ECO:0000313" key="9">
    <source>
        <dbReference type="Proteomes" id="UP000240500"/>
    </source>
</evidence>
<feature type="domain" description="Cysteine-rich interdomain region 1 gamma" evidence="6">
    <location>
        <begin position="1445"/>
        <end position="1500"/>
    </location>
</feature>
<dbReference type="InterPro" id="IPR029210">
    <property type="entry name" value="PfEMP1_NTS"/>
</dbReference>
<name>A0A2P9D7G2_PLARE</name>
<sequence>MAPTAKPGGVGGGNGYSDATDAKHLLDMIGETVHGKLHTAALEHVKGLKGLLSKAEFPKDEGNDKPPTDACKFNYEYDTNVRWGVIDPCEHKSEERFSEVSGGECDDEKIEGNTKGSNCGVCAPFRRLHVCDRNLEKITDENTTNTHNLLVDVLLAAKYEGASIRGYYTKYQQKYGDSDSTMCTMLARSFADIGDIIRGKDLFLGYDQKDKEQKQKLQQNLKEIFKKIHGGLTNRKAKTMYQGDGPNYYKLREDWWEHNRQKVWKALTCHAPEHAKYFRGTCGGNEKTGTLTHKHCRCLIGDVPTYFDYVPQFLRWFEEWAEDFCRKKKKKVEYLDKQCRGESNDKYCDRNGYDCKETVRGKNILITDPECTKCSVACAHFVPWIGNQQKEFDKQKNKYVEEIKKAHEKTQASDGKINSIYEKEFYKELEKEYKTLDKFLQKLNDETICKGQTKVGKETANHVDFKNEDVTFSHRKYCDTCPWCAKKEKGTDGNWIDIQETGCETQNEKKINNYNTTDIKILAPDRGVSNILDKYNKLCKNCNNDKPTETWQCHYEEKNEYDESSGNDYCVLQNGKTKREDQTIKPYETFFEGWVTEMLDDSIIWRKEHGKCINNKEANNCMRDCKTTCECFLKWVKQKEEEWDSIKGYYDLQKNMNEDTDPYITLKYYLQETFMEKIKEAYGEDNAKELEKKLNSIKGYNGAGDTQHSEEAIKVLLDHEEEIANKCIANDQEKNCKQKDRKEQTERPKQPIQPAGRSDSHEEIIPIQEEEEEEEIDDPDDGGDGAGEAEDTEQVTTELTKTEETTTDTTQSDVNVCEIVEGALNVKTLEEACPTKYENGREKFPNWKCIPTNTTTTGGSEGVGESKSRHTRSVEKRAPSDSNQGGLCIPPRRRRLYLHDLKTLGGDEATGGAENTPTQKQLLEWFVKSAAVETFFLWHNYKERWKLENGGDEVEGPKGGGFGAGTTSTVVGPFVTSHSEMRASSSLHPPAGPHPPTGGSLQPTPPLLPVPPGFPPGPQIPVPSPGVGLNGRSTSLLQDGSEHGYFGTGSGEDSGENQTPEQQLEKGKIPNDFLRQMFYTLADYRDICIGGDRDVVGDTIISNTSDKDANSSGEPKTVSKIIEDFLKKQPGDKATSGISTGSPSDKDPKTWWDKNAKHIWEGMVCALTYEEKDPETVAIGVENMQKIVKIENPENLWDSGKNEPKNPKYQYGQVQLDEEEEGGQKTNNPTTLKDFVLRPPYFRYLEEWGETFCRERAKRLKQIKVDCEQGGKPCSGDGFNCDDESTKKEDIFKHFNCSTCAGHCRYYKKWIRRKKDEYEKQSNAYTGQQKKSYEQQKNCENERNGGAKEFCEKLEENAAGFLERLKNGPCKTNNGDDKKGDGNEKDILDFSKPEKTFQHAQNCKPCSEFKVNCNGSGNCTGDGTQGKCNGKTYITAKDIEKNPGSTVLDMRVSDNSGSGNGNKFENGLTECKDAGIFKGFRKDEWKCRNVCGVDICTLEKTKNGNGKEHITVKEFLKRWLETFFDDYNRIRTKLKACKENGKGSPCFNDCTNKCKCVKEWIGKKRTEWENINNTYKEVKENKNDAESNNLSSFLEVVPFRNEVDKAIKPCQQISDFYSKRCNANASSKKSEDSTKYDGILCLLNKLEKKVTNCKDQHNENTVETSGENPEKQCQNTPPLPDEEEETEENTVEHPKICGDMKTTKETVDDGGCEPADEKVDGEKDSKEEREENGPPLPSSPPPEQTPVLKPEEEAPASEKSPEQETKVETKKEDKKQRPPRGVTPPPTVFDNPHVQTALASNALMWSIGIAITGLSYWFLKKKSKSPVDFFSVLEIPQNDYGMPTKLSSNRYIPYKSAQYRGKRYIYIEGDSGTDSGYTDHYSDITSSSESEYEEFDINDIYVPGSPKYKTLIEVVLEPSKRDTTNTPNDIPSGDISSNTPNTPNNIPNTPSGTTPPITDDEWNQLKKDFISNMLQNEQNDIPNDYTSGDIPMNTHPKTLYFDKPEEKPFITSIHDRNLYTGEEISYDMSTKSGQNNLYSGIDPKSGDNVLYSGIDLINDALSGDNHDIYNELLKRKENELFGTNHVKQTSTHSVAKPTNSDPITNQLELFHKWLDRHRNMCEQWNNKEELLDKLKELWENETHSGNKPSDNTTRTSDKNKHSDNHVLNTDVSIQINMNDPKPINQYTNMYTNPHNSTMDTILDDLDKTHNEPYYYDFYKDDIYYDVNDQDASTVNSNNMDVPSKVKIEMSVKNTQMMEEKYPIGDVWDI</sequence>
<dbReference type="InterPro" id="IPR041480">
    <property type="entry name" value="CIDR1_gamma"/>
</dbReference>
<dbReference type="Gene3D" id="1.10.1900.40">
    <property type="entry name" value="Acidic terminal segments, variant surface antigen of PfEMP1"/>
    <property type="match status" value="2"/>
</dbReference>
<dbReference type="InterPro" id="IPR042202">
    <property type="entry name" value="Duffy-ag-bd_sf"/>
</dbReference>
<feature type="compositionally biased region" description="Low complexity" evidence="1">
    <location>
        <begin position="1935"/>
        <end position="1957"/>
    </location>
</feature>
<dbReference type="InterPro" id="IPR004258">
    <property type="entry name" value="DBL"/>
</dbReference>
<feature type="region of interest" description="Disordered" evidence="1">
    <location>
        <begin position="1129"/>
        <end position="1150"/>
    </location>
</feature>
<dbReference type="InterPro" id="IPR054595">
    <property type="entry name" value="DBL_C"/>
</dbReference>
<dbReference type="Gene3D" id="1.20.58.1930">
    <property type="match status" value="2"/>
</dbReference>
<feature type="domain" description="Plasmodium falciparum erythrocyte membrane protein-1 N-terminal segment" evidence="5">
    <location>
        <begin position="21"/>
        <end position="55"/>
    </location>
</feature>
<feature type="compositionally biased region" description="Polar residues" evidence="1">
    <location>
        <begin position="2145"/>
        <end position="2154"/>
    </location>
</feature>
<dbReference type="Pfam" id="PF15445">
    <property type="entry name" value="ATS"/>
    <property type="match status" value="1"/>
</dbReference>
<protein>
    <submittedName>
        <fullName evidence="8">Erythrocyte membrane protein 1, PfEMP1, putative</fullName>
    </submittedName>
</protein>
<feature type="region of interest" description="Disordered" evidence="1">
    <location>
        <begin position="979"/>
        <end position="1067"/>
    </location>
</feature>
<feature type="region of interest" description="Disordered" evidence="1">
    <location>
        <begin position="1657"/>
        <end position="1792"/>
    </location>
</feature>
<dbReference type="InterPro" id="IPR044932">
    <property type="entry name" value="PfEMP1_ATS_sf"/>
</dbReference>
<feature type="domain" description="Plasmodium falciparum erythrocyte membrane protein 1 acidic terminal segment" evidence="4">
    <location>
        <begin position="1803"/>
        <end position="2269"/>
    </location>
</feature>
<feature type="domain" description="Duffy-binding-like" evidence="7">
    <location>
        <begin position="319"/>
        <end position="475"/>
    </location>
</feature>
<feature type="compositionally biased region" description="Basic and acidic residues" evidence="1">
    <location>
        <begin position="734"/>
        <end position="749"/>
    </location>
</feature>
<dbReference type="FunFam" id="1.10.1900.40:FF:000001">
    <property type="entry name" value="Erythrocyte membrane protein 1"/>
    <property type="match status" value="1"/>
</dbReference>
<feature type="compositionally biased region" description="Basic and acidic residues" evidence="1">
    <location>
        <begin position="1690"/>
        <end position="1707"/>
    </location>
</feature>
<feature type="compositionally biased region" description="Acidic residues" evidence="1">
    <location>
        <begin position="768"/>
        <end position="793"/>
    </location>
</feature>
<dbReference type="FunFam" id="1.10.1900.40:FF:000005">
    <property type="entry name" value="Erythrocyte membrane protein 1, PfEMP1"/>
    <property type="match status" value="1"/>
</dbReference>
<evidence type="ECO:0000259" key="5">
    <source>
        <dbReference type="Pfam" id="PF15447"/>
    </source>
</evidence>
<dbReference type="Gene3D" id="1.20.1310.20">
    <property type="entry name" value="Duffy-antigen binding domain"/>
    <property type="match status" value="2"/>
</dbReference>
<feature type="compositionally biased region" description="Basic and acidic residues" evidence="1">
    <location>
        <begin position="1715"/>
        <end position="1732"/>
    </location>
</feature>
<gene>
    <name evidence="8" type="ORF">PRG01_0415000</name>
</gene>
<feature type="compositionally biased region" description="Pro residues" evidence="1">
    <location>
        <begin position="1734"/>
        <end position="1744"/>
    </location>
</feature>
<dbReference type="Pfam" id="PF03011">
    <property type="entry name" value="PFEMP"/>
    <property type="match status" value="2"/>
</dbReference>
<evidence type="ECO:0000259" key="4">
    <source>
        <dbReference type="Pfam" id="PF15445"/>
    </source>
</evidence>
<feature type="domain" description="Duffy-binding-like" evidence="2">
    <location>
        <begin position="1515"/>
        <end position="1660"/>
    </location>
</feature>
<feature type="compositionally biased region" description="Basic and acidic residues" evidence="1">
    <location>
        <begin position="864"/>
        <end position="879"/>
    </location>
</feature>
<evidence type="ECO:0000259" key="6">
    <source>
        <dbReference type="Pfam" id="PF18562"/>
    </source>
</evidence>
<dbReference type="VEuPathDB" id="PlasmoDB:PRG01_0415000"/>
<organism evidence="8 9">
    <name type="scientific">Plasmodium reichenowi</name>
    <dbReference type="NCBI Taxonomy" id="5854"/>
    <lineage>
        <taxon>Eukaryota</taxon>
        <taxon>Sar</taxon>
        <taxon>Alveolata</taxon>
        <taxon>Apicomplexa</taxon>
        <taxon>Aconoidasida</taxon>
        <taxon>Haemosporida</taxon>
        <taxon>Plasmodiidae</taxon>
        <taxon>Plasmodium</taxon>
        <taxon>Plasmodium (Laverania)</taxon>
    </lineage>
</organism>
<dbReference type="FunFam" id="1.20.58.830:FF:000005">
    <property type="entry name" value="Erythrocyte membrane protein 1, PfEMP1"/>
    <property type="match status" value="1"/>
</dbReference>
<feature type="region of interest" description="Disordered" evidence="1">
    <location>
        <begin position="1919"/>
        <end position="1957"/>
    </location>
</feature>
<dbReference type="VEuPathDB" id="PlasmoDB:PRCDC_0410900"/>